<protein>
    <submittedName>
        <fullName evidence="1">Uncharacterized protein</fullName>
    </submittedName>
</protein>
<evidence type="ECO:0000313" key="2">
    <source>
        <dbReference type="Proteomes" id="UP000268162"/>
    </source>
</evidence>
<sequence length="251" mass="28151">MIFPNTLSRTSDYSGEDSTLDYRSLPVFTSLYDLIVHYARNPRIRGQAIATARPPTNWYNRLVDLWTTSSSPNRSTALSEEEAADALVDQLKAALFGGRVGIVPLDSMRLLHYHCPEPRSMIDGDGRDTDYYYGLESRREGGVLPRRDSTATLVGQSPTDAYDRSTALDNKFTKRGDFHGVDYYLDGRVDEACGLFLFSFERCISYIPNPLFLPNIPTFCPGPDAEELPGVCRTENCHGGTNVFEGEEVYY</sequence>
<name>A0A4P9ZT02_9FUNG</name>
<proteinExistence type="predicted"/>
<reference evidence="2" key="1">
    <citation type="journal article" date="2018" name="Nat. Microbiol.">
        <title>Leveraging single-cell genomics to expand the fungal tree of life.</title>
        <authorList>
            <person name="Ahrendt S.R."/>
            <person name="Quandt C.A."/>
            <person name="Ciobanu D."/>
            <person name="Clum A."/>
            <person name="Salamov A."/>
            <person name="Andreopoulos B."/>
            <person name="Cheng J.F."/>
            <person name="Woyke T."/>
            <person name="Pelin A."/>
            <person name="Henrissat B."/>
            <person name="Reynolds N.K."/>
            <person name="Benny G.L."/>
            <person name="Smith M.E."/>
            <person name="James T.Y."/>
            <person name="Grigoriev I.V."/>
        </authorList>
    </citation>
    <scope>NUCLEOTIDE SEQUENCE [LARGE SCALE GENOMIC DNA]</scope>
    <source>
        <strain evidence="2">RSA 468</strain>
    </source>
</reference>
<accession>A0A4P9ZT02</accession>
<keyword evidence="2" id="KW-1185">Reference proteome</keyword>
<dbReference type="EMBL" id="ML002674">
    <property type="protein sequence ID" value="RKP36328.1"/>
    <property type="molecule type" value="Genomic_DNA"/>
</dbReference>
<evidence type="ECO:0000313" key="1">
    <source>
        <dbReference type="EMBL" id="RKP36328.1"/>
    </source>
</evidence>
<gene>
    <name evidence="1" type="ORF">BJ085DRAFT_29260</name>
</gene>
<dbReference type="Proteomes" id="UP000268162">
    <property type="component" value="Unassembled WGS sequence"/>
</dbReference>
<organism evidence="1 2">
    <name type="scientific">Dimargaris cristalligena</name>
    <dbReference type="NCBI Taxonomy" id="215637"/>
    <lineage>
        <taxon>Eukaryota</taxon>
        <taxon>Fungi</taxon>
        <taxon>Fungi incertae sedis</taxon>
        <taxon>Zoopagomycota</taxon>
        <taxon>Kickxellomycotina</taxon>
        <taxon>Dimargaritomycetes</taxon>
        <taxon>Dimargaritales</taxon>
        <taxon>Dimargaritaceae</taxon>
        <taxon>Dimargaris</taxon>
    </lineage>
</organism>
<dbReference type="AlphaFoldDB" id="A0A4P9ZT02"/>